<dbReference type="AlphaFoldDB" id="A0A8T4IIU1"/>
<gene>
    <name evidence="2" type="ORF">KDA82_04165</name>
</gene>
<protein>
    <submittedName>
        <fullName evidence="2">Nuclear transport factor 2 family protein</fullName>
    </submittedName>
</protein>
<evidence type="ECO:0000313" key="2">
    <source>
        <dbReference type="EMBL" id="MBR7672236.1"/>
    </source>
</evidence>
<evidence type="ECO:0000259" key="1">
    <source>
        <dbReference type="Pfam" id="PF12680"/>
    </source>
</evidence>
<dbReference type="SUPFAM" id="SSF54427">
    <property type="entry name" value="NTF2-like"/>
    <property type="match status" value="1"/>
</dbReference>
<comment type="caution">
    <text evidence="2">The sequence shown here is derived from an EMBL/GenBank/DDBJ whole genome shotgun (WGS) entry which is preliminary data.</text>
</comment>
<dbReference type="Gene3D" id="3.10.450.50">
    <property type="match status" value="1"/>
</dbReference>
<feature type="domain" description="SnoaL-like" evidence="1">
    <location>
        <begin position="28"/>
        <end position="131"/>
    </location>
</feature>
<dbReference type="Proteomes" id="UP000675554">
    <property type="component" value="Unassembled WGS sequence"/>
</dbReference>
<proteinExistence type="predicted"/>
<dbReference type="InterPro" id="IPR037401">
    <property type="entry name" value="SnoaL-like"/>
</dbReference>
<keyword evidence="3" id="KW-1185">Reference proteome</keyword>
<organism evidence="2 3">
    <name type="scientific">Streptomyces daliensis</name>
    <dbReference type="NCBI Taxonomy" id="299421"/>
    <lineage>
        <taxon>Bacteria</taxon>
        <taxon>Bacillati</taxon>
        <taxon>Actinomycetota</taxon>
        <taxon>Actinomycetes</taxon>
        <taxon>Kitasatosporales</taxon>
        <taxon>Streptomycetaceae</taxon>
        <taxon>Streptomyces</taxon>
    </lineage>
</organism>
<name>A0A8T4IIU1_9ACTN</name>
<dbReference type="EMBL" id="JAGSMN010000079">
    <property type="protein sequence ID" value="MBR7672236.1"/>
    <property type="molecule type" value="Genomic_DNA"/>
</dbReference>
<evidence type="ECO:0000313" key="3">
    <source>
        <dbReference type="Proteomes" id="UP000675554"/>
    </source>
</evidence>
<reference evidence="2" key="1">
    <citation type="submission" date="2021-04" db="EMBL/GenBank/DDBJ databases">
        <title>Sequencing of actinobacteria type strains.</title>
        <authorList>
            <person name="Nguyen G.-S."/>
            <person name="Wentzel A."/>
        </authorList>
    </citation>
    <scope>NUCLEOTIDE SEQUENCE</scope>
    <source>
        <strain evidence="2">DSM 42095</strain>
    </source>
</reference>
<dbReference type="Pfam" id="PF12680">
    <property type="entry name" value="SnoaL_2"/>
    <property type="match status" value="1"/>
</dbReference>
<sequence length="147" mass="16353">MTTDDLDPGTTDPMSEHVPWQHIHHVIVEALHRHDLAPFLASVSEDIQYEEFGGVTTCSGKRELGDFLSGWLSNVPDMRVDVHGEWASGRSSFMEWTMSGTAKATLDGERKAGGIRFSVRGSTVFEYDAQGLLSAQREYWNPTPLLS</sequence>
<dbReference type="InterPro" id="IPR032710">
    <property type="entry name" value="NTF2-like_dom_sf"/>
</dbReference>
<accession>A0A8T4IIU1</accession>